<dbReference type="FunCoup" id="G0VK51">
    <property type="interactions" value="476"/>
</dbReference>
<protein>
    <recommendedName>
        <fullName evidence="10">U1-type domain-containing protein</fullName>
    </recommendedName>
</protein>
<dbReference type="OMA" id="PFIRIVS"/>
<keyword evidence="8" id="KW-0539">Nucleus</keyword>
<comment type="similarity">
    <text evidence="1">Belongs to the SF3A2 family.</text>
</comment>
<reference key="2">
    <citation type="submission" date="2011-08" db="EMBL/GenBank/DDBJ databases">
        <title>Genome sequence of Naumovozyma castellii.</title>
        <authorList>
            <person name="Gordon J.L."/>
            <person name="Armisen D."/>
            <person name="Proux-Wera E."/>
            <person name="OhEigeartaigh S.S."/>
            <person name="Byrne K.P."/>
            <person name="Wolfe K.H."/>
        </authorList>
    </citation>
    <scope>NUCLEOTIDE SEQUENCE</scope>
    <source>
        <strain>Type strain:CBS 4309</strain>
    </source>
</reference>
<evidence type="ECO:0000256" key="3">
    <source>
        <dbReference type="ARBA" id="ARBA00022723"/>
    </source>
</evidence>
<dbReference type="Gene3D" id="2.60.40.2690">
    <property type="match status" value="1"/>
</dbReference>
<keyword evidence="2" id="KW-0507">mRNA processing</keyword>
<dbReference type="GO" id="GO:0000245">
    <property type="term" value="P:spliceosomal complex assembly"/>
    <property type="evidence" value="ECO:0007669"/>
    <property type="project" value="EnsemblFungi"/>
</dbReference>
<dbReference type="STRING" id="1064592.G0VK51"/>
<evidence type="ECO:0000256" key="9">
    <source>
        <dbReference type="SAM" id="MobiDB-lite"/>
    </source>
</evidence>
<sequence>MDYQNRAGSKKGAGGIASDAQANLQRRKQVDELLRQGEEVPYTFQDEQENQARKNPYIYKNQSGKLVCKLCNTMHTSWSSVERHIGGKKHGLNVLRRGNKQDRELNGPQEGNINNAFQEEVYLNRKRLRNNGVVPSCKVVDVKDPETDNVGIAIQVNYAQESMDKKEDVITEDDTDRTELFSPFIRIVSGLELASKEAQDKKFLVIAYEPFANIAVEIPNKEVVFGTKEGTVNNNSKNSVDEINGKCTYWDKDSKLFYVQVFFK</sequence>
<dbReference type="EMBL" id="HE576760">
    <property type="protein sequence ID" value="CCC71885.1"/>
    <property type="molecule type" value="Genomic_DNA"/>
</dbReference>
<evidence type="ECO:0000313" key="11">
    <source>
        <dbReference type="EMBL" id="CCC71885.1"/>
    </source>
</evidence>
<feature type="domain" description="U1-type" evidence="10">
    <location>
        <begin position="63"/>
        <end position="97"/>
    </location>
</feature>
<dbReference type="InterPro" id="IPR003604">
    <property type="entry name" value="Matrin/U1-like-C_Znf_C2H2"/>
</dbReference>
<reference evidence="11 12" key="1">
    <citation type="journal article" date="2011" name="Proc. Natl. Acad. Sci. U.S.A.">
        <title>Evolutionary erosion of yeast sex chromosomes by mating-type switching accidents.</title>
        <authorList>
            <person name="Gordon J.L."/>
            <person name="Armisen D."/>
            <person name="Proux-Wera E."/>
            <person name="Oheigeartaigh S.S."/>
            <person name="Byrne K.P."/>
            <person name="Wolfe K.H."/>
        </authorList>
    </citation>
    <scope>NUCLEOTIDE SEQUENCE [LARGE SCALE GENOMIC DNA]</scope>
    <source>
        <strain evidence="12">ATCC 76901 / BCRC 22586 / CBS 4309 / NBRC 1992 / NRRL Y-12630</strain>
    </source>
</reference>
<dbReference type="PANTHER" id="PTHR23205">
    <property type="entry name" value="SPLICING FACTOR 3A SUBUNIT 2"/>
    <property type="match status" value="1"/>
</dbReference>
<dbReference type="GO" id="GO:0071013">
    <property type="term" value="C:catalytic step 2 spliceosome"/>
    <property type="evidence" value="ECO:0007669"/>
    <property type="project" value="TreeGrafter"/>
</dbReference>
<dbReference type="InterPro" id="IPR052092">
    <property type="entry name" value="SF3A2"/>
</dbReference>
<dbReference type="InterPro" id="IPR013087">
    <property type="entry name" value="Znf_C2H2_type"/>
</dbReference>
<dbReference type="Pfam" id="PF12874">
    <property type="entry name" value="zf-met"/>
    <property type="match status" value="1"/>
</dbReference>
<dbReference type="SMART" id="SM00451">
    <property type="entry name" value="ZnF_U1"/>
    <property type="match status" value="1"/>
</dbReference>
<dbReference type="OrthoDB" id="10250970at2759"/>
<dbReference type="eggNOG" id="KOG0227">
    <property type="taxonomic scope" value="Eukaryota"/>
</dbReference>
<dbReference type="PANTHER" id="PTHR23205:SF0">
    <property type="entry name" value="SPLICING FACTOR 3A SUBUNIT 2"/>
    <property type="match status" value="1"/>
</dbReference>
<proteinExistence type="inferred from homology"/>
<name>G0VK51_NAUCA</name>
<keyword evidence="4" id="KW-0747">Spliceosome</keyword>
<evidence type="ECO:0000256" key="1">
    <source>
        <dbReference type="ARBA" id="ARBA00008995"/>
    </source>
</evidence>
<dbReference type="GO" id="GO:0008270">
    <property type="term" value="F:zinc ion binding"/>
    <property type="evidence" value="ECO:0007669"/>
    <property type="project" value="UniProtKB-KW"/>
</dbReference>
<keyword evidence="5" id="KW-0863">Zinc-finger</keyword>
<evidence type="ECO:0000256" key="4">
    <source>
        <dbReference type="ARBA" id="ARBA00022728"/>
    </source>
</evidence>
<evidence type="ECO:0000256" key="5">
    <source>
        <dbReference type="ARBA" id="ARBA00022771"/>
    </source>
</evidence>
<dbReference type="Pfam" id="PF16835">
    <property type="entry name" value="SF3A2"/>
    <property type="match status" value="1"/>
</dbReference>
<evidence type="ECO:0000256" key="8">
    <source>
        <dbReference type="ARBA" id="ARBA00023242"/>
    </source>
</evidence>
<evidence type="ECO:0000256" key="2">
    <source>
        <dbReference type="ARBA" id="ARBA00022664"/>
    </source>
</evidence>
<keyword evidence="3" id="KW-0479">Metal-binding</keyword>
<feature type="region of interest" description="Disordered" evidence="9">
    <location>
        <begin position="1"/>
        <end position="23"/>
    </location>
</feature>
<dbReference type="InterPro" id="IPR036236">
    <property type="entry name" value="Znf_C2H2_sf"/>
</dbReference>
<keyword evidence="12" id="KW-1185">Reference proteome</keyword>
<dbReference type="GO" id="GO:0005686">
    <property type="term" value="C:U2 snRNP"/>
    <property type="evidence" value="ECO:0007669"/>
    <property type="project" value="TreeGrafter"/>
</dbReference>
<dbReference type="InterPro" id="IPR031781">
    <property type="entry name" value="SF3A2_dom"/>
</dbReference>
<dbReference type="AlphaFoldDB" id="G0VK51"/>
<dbReference type="SUPFAM" id="SSF57667">
    <property type="entry name" value="beta-beta-alpha zinc fingers"/>
    <property type="match status" value="1"/>
</dbReference>
<dbReference type="KEGG" id="ncs:NCAS_0I02170"/>
<accession>G0VK51</accession>
<dbReference type="InParanoid" id="G0VK51"/>
<keyword evidence="6" id="KW-0862">Zinc</keyword>
<dbReference type="RefSeq" id="XP_003678227.1">
    <property type="nucleotide sequence ID" value="XM_003678179.1"/>
</dbReference>
<organism evidence="11 12">
    <name type="scientific">Naumovozyma castellii</name>
    <name type="common">Yeast</name>
    <name type="synonym">Saccharomyces castellii</name>
    <dbReference type="NCBI Taxonomy" id="27288"/>
    <lineage>
        <taxon>Eukaryota</taxon>
        <taxon>Fungi</taxon>
        <taxon>Dikarya</taxon>
        <taxon>Ascomycota</taxon>
        <taxon>Saccharomycotina</taxon>
        <taxon>Saccharomycetes</taxon>
        <taxon>Saccharomycetales</taxon>
        <taxon>Saccharomycetaceae</taxon>
        <taxon>Naumovozyma</taxon>
    </lineage>
</organism>
<dbReference type="HOGENOM" id="CLU_087074_0_0_1"/>
<dbReference type="Proteomes" id="UP000001640">
    <property type="component" value="Chromosome 9"/>
</dbReference>
<evidence type="ECO:0000256" key="7">
    <source>
        <dbReference type="ARBA" id="ARBA00023187"/>
    </source>
</evidence>
<gene>
    <name evidence="11" type="primary">NCAS0I02170</name>
    <name evidence="11" type="ordered locus">NCAS_0I02170</name>
</gene>
<dbReference type="GO" id="GO:0003723">
    <property type="term" value="F:RNA binding"/>
    <property type="evidence" value="ECO:0007669"/>
    <property type="project" value="EnsemblFungi"/>
</dbReference>
<keyword evidence="7" id="KW-0508">mRNA splicing</keyword>
<dbReference type="GeneID" id="96905572"/>
<evidence type="ECO:0000259" key="10">
    <source>
        <dbReference type="SMART" id="SM00451"/>
    </source>
</evidence>
<evidence type="ECO:0000256" key="6">
    <source>
        <dbReference type="ARBA" id="ARBA00022833"/>
    </source>
</evidence>
<dbReference type="GO" id="GO:0071004">
    <property type="term" value="C:U2-type prespliceosome"/>
    <property type="evidence" value="ECO:0007669"/>
    <property type="project" value="EnsemblFungi"/>
</dbReference>
<evidence type="ECO:0000313" key="12">
    <source>
        <dbReference type="Proteomes" id="UP000001640"/>
    </source>
</evidence>
<dbReference type="GO" id="GO:0000974">
    <property type="term" value="C:Prp19 complex"/>
    <property type="evidence" value="ECO:0007669"/>
    <property type="project" value="EnsemblFungi"/>
</dbReference>